<sequence length="982" mass="112360">MFSIFFPTGHIGVKSFDVDIVDEQGNSVPLHETYFHHYFAIKYIINKTHDFNDLTKPFGGAIFKRNDGTCNEVILPHYWGFGSESRGTSTKIPDPFAVELGNPANIPEGWEEKWLFNIMVIDTRGTENRKSCTECRCDQFNLPQNFYNVSTEIHGKPLSPEYKGGIFCCKDNFQCKLIKGFEAPRRKLALRYKVTWVDWDQHQIPLRFYILDSTDRIRTNGSETIHDCLDGRTLCTSTPRYGTGKEAGNEEGYLVEMSFPTGHIGVKSFDVDIVDEQGNSVPLHETYFHHYFAIKYIINKTHDFNDLTKPFGGAIFKRNDGTCNEVILPHYWGFGSESRGTSTKIPDPFAVELGNPANIPEGWEEKWLFNIMVIDTRGTENRKSCTECRCDQFNLPQNFYNVSTEIHGKPLSPEYKGGIFCCKDNFQCKLIKGFEAPRRKLALRYKVTWVDWDQHQIPLRFYILDSTDRIRTNGSETIHDCLDGRTLCTSTPRYGTGKEAGNEEGYLVEMSDGRTLCTSTPRYGTGKEAGNEEGYLVEMSSPNIQSATYLSEKFEVGPGEVVSKSMFDIEFPTGHIGVKSFDVDIVDEQGNSVPLHETYFHHYFAIKYIINKTHDFNDLTKPFGGAIFKRNDGTCNEVILPHYWGFGSESRGTSTKIPDPFAVELGNPANIPEGWEEKWLFNIMVIDTRGTENRKSCTECRCDQFNLPQNFYNVSTEIHGKPLSPEYKGGIFCCKDNFQCKLIKGFEAPRRKLALRYKVTWVDWDQHQIPLRFYILDSTDRIRTNGSETIHDCLAEYTIPENNSGDRFHVQKSSIPMRKGGYLIYGTAHMHTGVVNATLYGQDGRTLCTSTPRYGTGKEAGNEEGYLVEMSDGRTLCTSTPRYGTRKEGGNEEGYLVEIFVFLRGEEESLGARARGELGIRDLRRVFFESRFYRILCFVFLRGEEESLGARARGELGIRDLRRVFFESRFYRILWYSMSSRR</sequence>
<accession>A0ACB0LV87</accession>
<proteinExistence type="predicted"/>
<reference evidence="1" key="1">
    <citation type="submission" date="2023-10" db="EMBL/GenBank/DDBJ databases">
        <authorList>
            <person name="Rodriguez Cubillos JULIANA M."/>
            <person name="De Vega J."/>
        </authorList>
    </citation>
    <scope>NUCLEOTIDE SEQUENCE</scope>
</reference>
<evidence type="ECO:0000313" key="1">
    <source>
        <dbReference type="EMBL" id="CAJ2673273.1"/>
    </source>
</evidence>
<organism evidence="1 2">
    <name type="scientific">Trifolium pratense</name>
    <name type="common">Red clover</name>
    <dbReference type="NCBI Taxonomy" id="57577"/>
    <lineage>
        <taxon>Eukaryota</taxon>
        <taxon>Viridiplantae</taxon>
        <taxon>Streptophyta</taxon>
        <taxon>Embryophyta</taxon>
        <taxon>Tracheophyta</taxon>
        <taxon>Spermatophyta</taxon>
        <taxon>Magnoliopsida</taxon>
        <taxon>eudicotyledons</taxon>
        <taxon>Gunneridae</taxon>
        <taxon>Pentapetalae</taxon>
        <taxon>rosids</taxon>
        <taxon>fabids</taxon>
        <taxon>Fabales</taxon>
        <taxon>Fabaceae</taxon>
        <taxon>Papilionoideae</taxon>
        <taxon>50 kb inversion clade</taxon>
        <taxon>NPAAA clade</taxon>
        <taxon>Hologalegina</taxon>
        <taxon>IRL clade</taxon>
        <taxon>Trifolieae</taxon>
        <taxon>Trifolium</taxon>
    </lineage>
</organism>
<dbReference type="Proteomes" id="UP001177021">
    <property type="component" value="Unassembled WGS sequence"/>
</dbReference>
<name>A0ACB0LV87_TRIPR</name>
<dbReference type="EMBL" id="CASHSV030000716">
    <property type="protein sequence ID" value="CAJ2673273.1"/>
    <property type="molecule type" value="Genomic_DNA"/>
</dbReference>
<comment type="caution">
    <text evidence="1">The sequence shown here is derived from an EMBL/GenBank/DDBJ whole genome shotgun (WGS) entry which is preliminary data.</text>
</comment>
<keyword evidence="2" id="KW-1185">Reference proteome</keyword>
<protein>
    <submittedName>
        <fullName evidence="1">Uncharacterized protein</fullName>
    </submittedName>
</protein>
<evidence type="ECO:0000313" key="2">
    <source>
        <dbReference type="Proteomes" id="UP001177021"/>
    </source>
</evidence>
<gene>
    <name evidence="1" type="ORF">MILVUS5_LOCUS36774</name>
</gene>